<dbReference type="InterPro" id="IPR003817">
    <property type="entry name" value="PS_Dcarbxylase"/>
</dbReference>
<keyword evidence="5" id="KW-1185">Reference proteome</keyword>
<dbReference type="PANTHER" id="PTHR10067:SF9">
    <property type="entry name" value="PHOSPHATIDYLSERINE DECARBOXYLASE FAMILY PROTEIN (AFU_ORTHOLOGUE AFUA_7G01730)"/>
    <property type="match status" value="1"/>
</dbReference>
<dbReference type="EMBL" id="KN818262">
    <property type="protein sequence ID" value="KIL63176.1"/>
    <property type="molecule type" value="Genomic_DNA"/>
</dbReference>
<dbReference type="HOGENOM" id="CLU_033450_1_0_1"/>
<feature type="domain" description="L-tryptophan decarboxylase PsiD-like" evidence="3">
    <location>
        <begin position="36"/>
        <end position="157"/>
    </location>
</feature>
<keyword evidence="2" id="KW-0456">Lyase</keyword>
<evidence type="ECO:0000313" key="5">
    <source>
        <dbReference type="Proteomes" id="UP000054549"/>
    </source>
</evidence>
<dbReference type="GO" id="GO:0006646">
    <property type="term" value="P:phosphatidylethanolamine biosynthetic process"/>
    <property type="evidence" value="ECO:0007669"/>
    <property type="project" value="TreeGrafter"/>
</dbReference>
<accession>A0A0C2X1Z6</accession>
<evidence type="ECO:0000256" key="2">
    <source>
        <dbReference type="ARBA" id="ARBA00023239"/>
    </source>
</evidence>
<dbReference type="GO" id="GO:0005739">
    <property type="term" value="C:mitochondrion"/>
    <property type="evidence" value="ECO:0007669"/>
    <property type="project" value="TreeGrafter"/>
</dbReference>
<dbReference type="Pfam" id="PF12588">
    <property type="entry name" value="PSDC"/>
    <property type="match status" value="1"/>
</dbReference>
<name>A0A0C2X1Z6_AMAMK</name>
<dbReference type="Pfam" id="PF02666">
    <property type="entry name" value="PS_Dcarbxylase"/>
    <property type="match status" value="1"/>
</dbReference>
<dbReference type="STRING" id="946122.A0A0C2X1Z6"/>
<gene>
    <name evidence="4" type="ORF">M378DRAFT_187135</name>
</gene>
<evidence type="ECO:0000259" key="3">
    <source>
        <dbReference type="Pfam" id="PF12588"/>
    </source>
</evidence>
<sequence length="420" mass="48009">MSGPIRDEWLPSPDRLKVWFEEMLFKLNSDPRPLNSVLTDFKNFVGSNPEKDQLFNEMIVEAKDPNLKDVETMFSLFNEVIYTAPKWTPDALVGRPINAIIAKCMQTPTGRAIFDDKEVNAHIKKMFDVWVVHLTSKNSRNVLSTKDGWLSPGSLAQLTIPRYDDKNPDKPTDPLKFEDAFVCDLQDTLYYGFQSWDDFFVRRLKDKIRPIPIPAGNSLITCACESHLYRIANNVKLTDKFWIKDHAYSLQHMLNEDVESAKKFEGGTVFQTYLSPRDYHRWHSPVKGRVTKIVQVQGTYYSVYSEITDDPAPNELSVGLLPHVATRVLIYIQADDPKIGLVCFIGIGMFEVSTCQVVVQEGDSLDNGTELGMFHFGGSSHCLIFQREAKIKFNWDVPYMKPDPKDRPRVMVNRSIASIN</sequence>
<dbReference type="PANTHER" id="PTHR10067">
    <property type="entry name" value="PHOSPHATIDYLSERINE DECARBOXYLASE"/>
    <property type="match status" value="1"/>
</dbReference>
<reference evidence="4 5" key="1">
    <citation type="submission" date="2014-04" db="EMBL/GenBank/DDBJ databases">
        <title>Evolutionary Origins and Diversification of the Mycorrhizal Mutualists.</title>
        <authorList>
            <consortium name="DOE Joint Genome Institute"/>
            <consortium name="Mycorrhizal Genomics Consortium"/>
            <person name="Kohler A."/>
            <person name="Kuo A."/>
            <person name="Nagy L.G."/>
            <person name="Floudas D."/>
            <person name="Copeland A."/>
            <person name="Barry K.W."/>
            <person name="Cichocki N."/>
            <person name="Veneault-Fourrey C."/>
            <person name="LaButti K."/>
            <person name="Lindquist E.A."/>
            <person name="Lipzen A."/>
            <person name="Lundell T."/>
            <person name="Morin E."/>
            <person name="Murat C."/>
            <person name="Riley R."/>
            <person name="Ohm R."/>
            <person name="Sun H."/>
            <person name="Tunlid A."/>
            <person name="Henrissat B."/>
            <person name="Grigoriev I.V."/>
            <person name="Hibbett D.S."/>
            <person name="Martin F."/>
        </authorList>
    </citation>
    <scope>NUCLEOTIDE SEQUENCE [LARGE SCALE GENOMIC DNA]</scope>
    <source>
        <strain evidence="4 5">Koide BX008</strain>
    </source>
</reference>
<protein>
    <recommendedName>
        <fullName evidence="3">L-tryptophan decarboxylase PsiD-like domain-containing protein</fullName>
    </recommendedName>
</protein>
<evidence type="ECO:0000256" key="1">
    <source>
        <dbReference type="ARBA" id="ARBA00022793"/>
    </source>
</evidence>
<dbReference type="InterPro" id="IPR022237">
    <property type="entry name" value="PsiD-like"/>
</dbReference>
<dbReference type="OrthoDB" id="5973539at2759"/>
<organism evidence="4 5">
    <name type="scientific">Amanita muscaria (strain Koide BX008)</name>
    <dbReference type="NCBI Taxonomy" id="946122"/>
    <lineage>
        <taxon>Eukaryota</taxon>
        <taxon>Fungi</taxon>
        <taxon>Dikarya</taxon>
        <taxon>Basidiomycota</taxon>
        <taxon>Agaricomycotina</taxon>
        <taxon>Agaricomycetes</taxon>
        <taxon>Agaricomycetidae</taxon>
        <taxon>Agaricales</taxon>
        <taxon>Pluteineae</taxon>
        <taxon>Amanitaceae</taxon>
        <taxon>Amanita</taxon>
    </lineage>
</organism>
<dbReference type="InParanoid" id="A0A0C2X1Z6"/>
<dbReference type="Proteomes" id="UP000054549">
    <property type="component" value="Unassembled WGS sequence"/>
</dbReference>
<keyword evidence="1" id="KW-0210">Decarboxylase</keyword>
<proteinExistence type="predicted"/>
<dbReference type="GO" id="GO:0004609">
    <property type="term" value="F:phosphatidylserine decarboxylase activity"/>
    <property type="evidence" value="ECO:0007669"/>
    <property type="project" value="InterPro"/>
</dbReference>
<dbReference type="AlphaFoldDB" id="A0A0C2X1Z6"/>
<evidence type="ECO:0000313" key="4">
    <source>
        <dbReference type="EMBL" id="KIL63176.1"/>
    </source>
</evidence>